<dbReference type="Proteomes" id="UP000195160">
    <property type="component" value="Unassembled WGS sequence"/>
</dbReference>
<feature type="domain" description="Acyl-CoA dehydrogenase/oxidase N-terminal" evidence="8">
    <location>
        <begin position="6"/>
        <end position="114"/>
    </location>
</feature>
<feature type="domain" description="Acyl-CoA oxidase/dehydrogenase middle" evidence="7">
    <location>
        <begin position="119"/>
        <end position="209"/>
    </location>
</feature>
<sequence length="376" mass="41181">MKNVAEQLSMQEGFRSFVDEHIVPNAAMIDKEQYIPKDIIHSLAQEGYLGSMLPSQYGGMELDMLSIGILNEEVGRGCSSVRSLLTVHGMVALAIHRWGTQEQREYWLPKLATGSVVGAFGLTEPHVGSDAKSIQTTAVRDGDDYVLNGVKRWITMGQVADLFLIFARCEEGPAAFLVERTQLGLEVDPIYSMLGAKGSMLGEIKLTQCRIPKGNLIGKVGTGLSHVALSCLDYGRYTIAWGCVGLAQACLEQSLNYAKERQQFGSSIGNNQLIQKIITEMIVQVKAARLLCANAGRLKDEGDPESIMETWNAKYYASLMATKVANDAVQIHGANGCSGEYPVERYYRDAKINEIIEGTSQMHEVMIATYALASIN</sequence>
<evidence type="ECO:0000259" key="7">
    <source>
        <dbReference type="Pfam" id="PF02770"/>
    </source>
</evidence>
<dbReference type="PIRSF" id="PIRSF016578">
    <property type="entry name" value="HsaA"/>
    <property type="match status" value="1"/>
</dbReference>
<comment type="similarity">
    <text evidence="2 5">Belongs to the acyl-CoA dehydrogenase family.</text>
</comment>
<evidence type="ECO:0000256" key="3">
    <source>
        <dbReference type="ARBA" id="ARBA00022630"/>
    </source>
</evidence>
<evidence type="ECO:0000313" key="10">
    <source>
        <dbReference type="Proteomes" id="UP000195160"/>
    </source>
</evidence>
<keyword evidence="5" id="KW-0560">Oxidoreductase</keyword>
<dbReference type="Pfam" id="PF00441">
    <property type="entry name" value="Acyl-CoA_dh_1"/>
    <property type="match status" value="1"/>
</dbReference>
<reference evidence="9 10" key="1">
    <citation type="submission" date="2016-10" db="EMBL/GenBank/DDBJ databases">
        <title>Comparative genomics of Bacillus thuringiensis reveals a path to pathogens against multiple invertebrate hosts.</title>
        <authorList>
            <person name="Zheng J."/>
            <person name="Gao Q."/>
            <person name="Liu H."/>
            <person name="Peng D."/>
            <person name="Ruan L."/>
            <person name="Sun M."/>
        </authorList>
    </citation>
    <scope>NUCLEOTIDE SEQUENCE [LARGE SCALE GENOMIC DNA]</scope>
    <source>
        <strain evidence="9">T30001</strain>
    </source>
</reference>
<dbReference type="FunFam" id="1.20.140.10:FF:000004">
    <property type="entry name" value="Acyl-CoA dehydrogenase FadE25"/>
    <property type="match status" value="1"/>
</dbReference>
<evidence type="ECO:0000256" key="2">
    <source>
        <dbReference type="ARBA" id="ARBA00009347"/>
    </source>
</evidence>
<keyword evidence="4 5" id="KW-0274">FAD</keyword>
<evidence type="ECO:0000256" key="4">
    <source>
        <dbReference type="ARBA" id="ARBA00022827"/>
    </source>
</evidence>
<dbReference type="Pfam" id="PF02770">
    <property type="entry name" value="Acyl-CoA_dh_M"/>
    <property type="match status" value="1"/>
</dbReference>
<dbReference type="SUPFAM" id="SSF47203">
    <property type="entry name" value="Acyl-CoA dehydrogenase C-terminal domain-like"/>
    <property type="match status" value="1"/>
</dbReference>
<organism evidence="9 10">
    <name type="scientific">Bacillus thuringiensis subsp. medellin</name>
    <dbReference type="NCBI Taxonomy" id="79672"/>
    <lineage>
        <taxon>Bacteria</taxon>
        <taxon>Bacillati</taxon>
        <taxon>Bacillota</taxon>
        <taxon>Bacilli</taxon>
        <taxon>Bacillales</taxon>
        <taxon>Bacillaceae</taxon>
        <taxon>Bacillus</taxon>
        <taxon>Bacillus cereus group</taxon>
    </lineage>
</organism>
<proteinExistence type="inferred from homology"/>
<comment type="cofactor">
    <cofactor evidence="1 5">
        <name>FAD</name>
        <dbReference type="ChEBI" id="CHEBI:57692"/>
    </cofactor>
</comment>
<dbReference type="Gene3D" id="1.10.540.10">
    <property type="entry name" value="Acyl-CoA dehydrogenase/oxidase, N-terminal domain"/>
    <property type="match status" value="1"/>
</dbReference>
<dbReference type="EMBL" id="MOOV01000282">
    <property type="protein sequence ID" value="OUB84489.1"/>
    <property type="molecule type" value="Genomic_DNA"/>
</dbReference>
<dbReference type="AlphaFoldDB" id="A0A9X6R932"/>
<evidence type="ECO:0000259" key="8">
    <source>
        <dbReference type="Pfam" id="PF02771"/>
    </source>
</evidence>
<dbReference type="InterPro" id="IPR046373">
    <property type="entry name" value="Acyl-CoA_Oxase/DH_mid-dom_sf"/>
</dbReference>
<dbReference type="InterPro" id="IPR013786">
    <property type="entry name" value="AcylCoA_DH/ox_N"/>
</dbReference>
<feature type="domain" description="Acyl-CoA dehydrogenase/oxidase C-terminal" evidence="6">
    <location>
        <begin position="226"/>
        <end position="368"/>
    </location>
</feature>
<evidence type="ECO:0000259" key="6">
    <source>
        <dbReference type="Pfam" id="PF00441"/>
    </source>
</evidence>
<dbReference type="InterPro" id="IPR037069">
    <property type="entry name" value="AcylCoA_DH/ox_N_sf"/>
</dbReference>
<evidence type="ECO:0000313" key="9">
    <source>
        <dbReference type="EMBL" id="OUB84489.1"/>
    </source>
</evidence>
<evidence type="ECO:0000256" key="5">
    <source>
        <dbReference type="RuleBase" id="RU362125"/>
    </source>
</evidence>
<dbReference type="InterPro" id="IPR009075">
    <property type="entry name" value="AcylCo_DH/oxidase_C"/>
</dbReference>
<keyword evidence="3 5" id="KW-0285">Flavoprotein</keyword>
<dbReference type="PANTHER" id="PTHR43884">
    <property type="entry name" value="ACYL-COA DEHYDROGENASE"/>
    <property type="match status" value="1"/>
</dbReference>
<dbReference type="GO" id="GO:0003995">
    <property type="term" value="F:acyl-CoA dehydrogenase activity"/>
    <property type="evidence" value="ECO:0007669"/>
    <property type="project" value="TreeGrafter"/>
</dbReference>
<comment type="caution">
    <text evidence="9">The sequence shown here is derived from an EMBL/GenBank/DDBJ whole genome shotgun (WGS) entry which is preliminary data.</text>
</comment>
<name>A0A9X6R932_BACTV</name>
<protein>
    <submittedName>
        <fullName evidence="9">Acyl-CoA dehydrogenase</fullName>
    </submittedName>
</protein>
<dbReference type="SUPFAM" id="SSF56645">
    <property type="entry name" value="Acyl-CoA dehydrogenase NM domain-like"/>
    <property type="match status" value="1"/>
</dbReference>
<dbReference type="Pfam" id="PF02771">
    <property type="entry name" value="Acyl-CoA_dh_N"/>
    <property type="match status" value="1"/>
</dbReference>
<evidence type="ECO:0000256" key="1">
    <source>
        <dbReference type="ARBA" id="ARBA00001974"/>
    </source>
</evidence>
<accession>A0A9X6R932</accession>
<dbReference type="InterPro" id="IPR006091">
    <property type="entry name" value="Acyl-CoA_Oxase/DH_mid-dom"/>
</dbReference>
<dbReference type="Gene3D" id="2.40.110.10">
    <property type="entry name" value="Butyryl-CoA Dehydrogenase, subunit A, domain 2"/>
    <property type="match status" value="1"/>
</dbReference>
<dbReference type="RefSeq" id="WP_088070977.1">
    <property type="nucleotide sequence ID" value="NZ_PGDT01000418.1"/>
</dbReference>
<dbReference type="InterPro" id="IPR009100">
    <property type="entry name" value="AcylCoA_DH/oxidase_NM_dom_sf"/>
</dbReference>
<dbReference type="PANTHER" id="PTHR43884:SF12">
    <property type="entry name" value="ISOVALERYL-COA DEHYDROGENASE, MITOCHONDRIAL-RELATED"/>
    <property type="match status" value="1"/>
</dbReference>
<dbReference type="GO" id="GO:0050660">
    <property type="term" value="F:flavin adenine dinucleotide binding"/>
    <property type="evidence" value="ECO:0007669"/>
    <property type="project" value="InterPro"/>
</dbReference>
<dbReference type="InterPro" id="IPR036250">
    <property type="entry name" value="AcylCo_DH-like_C"/>
</dbReference>
<gene>
    <name evidence="9" type="ORF">BK784_35500</name>
</gene>
<dbReference type="Gene3D" id="1.20.140.10">
    <property type="entry name" value="Butyryl-CoA Dehydrogenase, subunit A, domain 3"/>
    <property type="match status" value="1"/>
</dbReference>